<organism evidence="2 3">
    <name type="scientific">Canavalia gladiata</name>
    <name type="common">Sword bean</name>
    <name type="synonym">Dolichos gladiatus</name>
    <dbReference type="NCBI Taxonomy" id="3824"/>
    <lineage>
        <taxon>Eukaryota</taxon>
        <taxon>Viridiplantae</taxon>
        <taxon>Streptophyta</taxon>
        <taxon>Embryophyta</taxon>
        <taxon>Tracheophyta</taxon>
        <taxon>Spermatophyta</taxon>
        <taxon>Magnoliopsida</taxon>
        <taxon>eudicotyledons</taxon>
        <taxon>Gunneridae</taxon>
        <taxon>Pentapetalae</taxon>
        <taxon>rosids</taxon>
        <taxon>fabids</taxon>
        <taxon>Fabales</taxon>
        <taxon>Fabaceae</taxon>
        <taxon>Papilionoideae</taxon>
        <taxon>50 kb inversion clade</taxon>
        <taxon>NPAAA clade</taxon>
        <taxon>indigoferoid/millettioid clade</taxon>
        <taxon>Phaseoleae</taxon>
        <taxon>Canavalia</taxon>
    </lineage>
</organism>
<sequence length="304" mass="34290">MFTNTHRHTQVDGLNGSFTIFPLFVPAMDSSTLVLLKPVLSKKFEMGFGNQKLNSKEIQLHRVTDTKSQTVILLVSSLSRALGVSFSFLSFASPTRVLCHLSSSSPIPNLYWKFRVLLGFFVRVCVIEILPLISNSDIIPFKGSLLGFVSFGYFPSSLTLISLHLKALWFNPFDFALLRPLIVETESGNNNLRAQAASIDLEKAKNIEVNLGKLQESLFLYLITEPIPEFSLFLLPVPLRFIDDFFLKLRLVFYLTLSLPTEPIPEFSLFLLLVPLRFIDDFQTLDESVVLFSVCEINACLLLS</sequence>
<reference evidence="2 3" key="1">
    <citation type="submission" date="2024-01" db="EMBL/GenBank/DDBJ databases">
        <title>The genomes of 5 underutilized Papilionoideae crops provide insights into root nodulation and disease resistanc.</title>
        <authorList>
            <person name="Jiang F."/>
        </authorList>
    </citation>
    <scope>NUCLEOTIDE SEQUENCE [LARGE SCALE GENOMIC DNA]</scope>
    <source>
        <strain evidence="2">LVBAO_FW01</strain>
        <tissue evidence="2">Leaves</tissue>
    </source>
</reference>
<keyword evidence="1" id="KW-1133">Transmembrane helix</keyword>
<keyword evidence="1" id="KW-0812">Transmembrane</keyword>
<feature type="transmembrane region" description="Helical" evidence="1">
    <location>
        <begin position="112"/>
        <end position="133"/>
    </location>
</feature>
<keyword evidence="3" id="KW-1185">Reference proteome</keyword>
<name>A0AAN9N3A1_CANGL</name>
<keyword evidence="1" id="KW-0472">Membrane</keyword>
<feature type="transmembrane region" description="Helical" evidence="1">
    <location>
        <begin position="71"/>
        <end position="92"/>
    </location>
</feature>
<dbReference type="EMBL" id="JAYMYQ010000001">
    <property type="protein sequence ID" value="KAK7362468.1"/>
    <property type="molecule type" value="Genomic_DNA"/>
</dbReference>
<evidence type="ECO:0000313" key="3">
    <source>
        <dbReference type="Proteomes" id="UP001367508"/>
    </source>
</evidence>
<feature type="transmembrane region" description="Helical" evidence="1">
    <location>
        <begin position="145"/>
        <end position="165"/>
    </location>
</feature>
<dbReference type="Proteomes" id="UP001367508">
    <property type="component" value="Unassembled WGS sequence"/>
</dbReference>
<proteinExistence type="predicted"/>
<gene>
    <name evidence="2" type="ORF">VNO77_04582</name>
</gene>
<comment type="caution">
    <text evidence="2">The sequence shown here is derived from an EMBL/GenBank/DDBJ whole genome shotgun (WGS) entry which is preliminary data.</text>
</comment>
<evidence type="ECO:0000256" key="1">
    <source>
        <dbReference type="SAM" id="Phobius"/>
    </source>
</evidence>
<protein>
    <submittedName>
        <fullName evidence="2">Uncharacterized protein</fullName>
    </submittedName>
</protein>
<evidence type="ECO:0000313" key="2">
    <source>
        <dbReference type="EMBL" id="KAK7362468.1"/>
    </source>
</evidence>
<dbReference type="AlphaFoldDB" id="A0AAN9N3A1"/>
<accession>A0AAN9N3A1</accession>